<dbReference type="Pfam" id="PF22483">
    <property type="entry name" value="Mu-transpos_C_2"/>
    <property type="match status" value="1"/>
</dbReference>
<keyword evidence="3" id="KW-1185">Reference proteome</keyword>
<sequence>MISIMDKFAIIRLKEQGDSSRKVAKQLGIDRKTVDKYYNEYKANLGKLDSEETNIKEIQEKIISAPKYDSTNRRAYKYTAEIDTALDQILASEDEKRGLLGNNKQQLTNLQIHKQLVNLGFDIGKSTISTKIKEKRNWKKECFIRQEYDFRDRLEFDFGEIKLVHGSETHRYHMAVFSSPSADFRWCYLYKNQSKGVFLDAHVNFFDMMAGVHREVVYDNMRNVVSRFIGKNEKLLNEDLIKMSIYYGFDINVTNCFSGNEKGHVEGSVKILRNQIFGPKYKFDSFEEAIQYMNAKLIEINISSKIELEKKFLLPYKPKLELGEIKEVKVNKYSFVSIENNFYSVPDYLVGKTITAKVYHSDIDFYANNHYFYTHKKRDGSKEINIDIRHYLTTFERKPGALRNSLALKSMPELKSIFDIYFKSNPRKFIEILKENQDKNLEDIIEAFRIRTQFKILEQETNLSLAKITMNQLKLYNNLSAKEVKQ</sequence>
<dbReference type="Pfam" id="PF13384">
    <property type="entry name" value="HTH_23"/>
    <property type="match status" value="1"/>
</dbReference>
<dbReference type="Proteomes" id="UP000767854">
    <property type="component" value="Unassembled WGS sequence"/>
</dbReference>
<dbReference type="EMBL" id="JAFBDT010000034">
    <property type="protein sequence ID" value="MBM7562874.1"/>
    <property type="molecule type" value="Genomic_DNA"/>
</dbReference>
<accession>A0ABS2MU03</accession>
<gene>
    <name evidence="2" type="ORF">JOC49_002447</name>
</gene>
<protein>
    <submittedName>
        <fullName evidence="2">Transposase</fullName>
    </submittedName>
</protein>
<evidence type="ECO:0000313" key="3">
    <source>
        <dbReference type="Proteomes" id="UP000767854"/>
    </source>
</evidence>
<dbReference type="PANTHER" id="PTHR35004">
    <property type="entry name" value="TRANSPOSASE RV3428C-RELATED"/>
    <property type="match status" value="1"/>
</dbReference>
<evidence type="ECO:0000313" key="2">
    <source>
        <dbReference type="EMBL" id="MBM7562874.1"/>
    </source>
</evidence>
<dbReference type="InterPro" id="IPR054353">
    <property type="entry name" value="IstA-like_C"/>
</dbReference>
<dbReference type="PANTHER" id="PTHR35004:SF7">
    <property type="entry name" value="INTEGRASE PROTEIN"/>
    <property type="match status" value="1"/>
</dbReference>
<feature type="domain" description="Transposase for insertion sequence element IS21-like C-terminal" evidence="1">
    <location>
        <begin position="315"/>
        <end position="382"/>
    </location>
</feature>
<proteinExistence type="predicted"/>
<dbReference type="RefSeq" id="WP_204665300.1">
    <property type="nucleotide sequence ID" value="NZ_JAFBDT010000034.1"/>
</dbReference>
<reference evidence="2 3" key="1">
    <citation type="submission" date="2021-01" db="EMBL/GenBank/DDBJ databases">
        <title>Genomic Encyclopedia of Type Strains, Phase IV (KMG-IV): sequencing the most valuable type-strain genomes for metagenomic binning, comparative biology and taxonomic classification.</title>
        <authorList>
            <person name="Goeker M."/>
        </authorList>
    </citation>
    <scope>NUCLEOTIDE SEQUENCE [LARGE SCALE GENOMIC DNA]</scope>
    <source>
        <strain evidence="2 3">DSM 24436</strain>
    </source>
</reference>
<organism evidence="2 3">
    <name type="scientific">Fusibacter tunisiensis</name>
    <dbReference type="NCBI Taxonomy" id="1008308"/>
    <lineage>
        <taxon>Bacteria</taxon>
        <taxon>Bacillati</taxon>
        <taxon>Bacillota</taxon>
        <taxon>Clostridia</taxon>
        <taxon>Eubacteriales</taxon>
        <taxon>Eubacteriales Family XII. Incertae Sedis</taxon>
        <taxon>Fusibacter</taxon>
    </lineage>
</organism>
<name>A0ABS2MU03_9FIRM</name>
<evidence type="ECO:0000259" key="1">
    <source>
        <dbReference type="Pfam" id="PF22483"/>
    </source>
</evidence>
<comment type="caution">
    <text evidence="2">The sequence shown here is derived from an EMBL/GenBank/DDBJ whole genome shotgun (WGS) entry which is preliminary data.</text>
</comment>